<evidence type="ECO:0000313" key="3">
    <source>
        <dbReference type="EMBL" id="ORM52307.1"/>
    </source>
</evidence>
<dbReference type="InterPro" id="IPR000212">
    <property type="entry name" value="DNA_helicase_UvrD/REP"/>
</dbReference>
<dbReference type="EMBL" id="MLFN01000033">
    <property type="protein sequence ID" value="ORM52307.1"/>
    <property type="molecule type" value="Genomic_DNA"/>
</dbReference>
<dbReference type="SUPFAM" id="SSF52540">
    <property type="entry name" value="P-loop containing nucleoside triphosphate hydrolases"/>
    <property type="match status" value="1"/>
</dbReference>
<dbReference type="PANTHER" id="PTHR11070:SF2">
    <property type="entry name" value="ATP-DEPENDENT DNA HELICASE SRS2"/>
    <property type="match status" value="1"/>
</dbReference>
<dbReference type="AlphaFoldDB" id="A0A1X1BUZ5"/>
<accession>A0A1X1BUZ5</accession>
<dbReference type="Proteomes" id="UP000193933">
    <property type="component" value="Unassembled WGS sequence"/>
</dbReference>
<evidence type="ECO:0000313" key="4">
    <source>
        <dbReference type="Proteomes" id="UP000193933"/>
    </source>
</evidence>
<evidence type="ECO:0000259" key="2">
    <source>
        <dbReference type="Pfam" id="PF13538"/>
    </source>
</evidence>
<keyword evidence="4" id="KW-1185">Reference proteome</keyword>
<feature type="domain" description="UvrD-like helicase C-terminal" evidence="2">
    <location>
        <begin position="565"/>
        <end position="614"/>
    </location>
</feature>
<protein>
    <recommendedName>
        <fullName evidence="1">DNA 3'-5' helicase II</fullName>
    </recommendedName>
</protein>
<dbReference type="InterPro" id="IPR027785">
    <property type="entry name" value="UvrD-like_helicase_C"/>
</dbReference>
<gene>
    <name evidence="3" type="ORF">HA41_12090</name>
</gene>
<dbReference type="GO" id="GO:0005524">
    <property type="term" value="F:ATP binding"/>
    <property type="evidence" value="ECO:0007669"/>
    <property type="project" value="InterPro"/>
</dbReference>
<proteinExistence type="predicted"/>
<reference evidence="3 4" key="1">
    <citation type="journal article" date="2017" name="Antonie Van Leeuwenhoek">
        <title>Phylogenomic resolution of the bacterial genus Pantoea and its relationship with Erwinia and Tatumella.</title>
        <authorList>
            <person name="Palmer M."/>
            <person name="Steenkamp E.T."/>
            <person name="Coetzee M.P."/>
            <person name="Chan W.Y."/>
            <person name="van Zyl E."/>
            <person name="De Maayer P."/>
            <person name="Coutinho T.A."/>
            <person name="Blom J."/>
            <person name="Smits T.H."/>
            <person name="Duffy B."/>
            <person name="Venter S.N."/>
        </authorList>
    </citation>
    <scope>NUCLEOTIDE SEQUENCE [LARGE SCALE GENOMIC DNA]</scope>
    <source>
        <strain evidence="3 4">LMG 24534</strain>
    </source>
</reference>
<evidence type="ECO:0000256" key="1">
    <source>
        <dbReference type="ARBA" id="ARBA00034923"/>
    </source>
</evidence>
<sequence>MNINPQGYEIADPEIQNLFNTLERSDLKLGDAELFFDFPLYKGDDDNLVISQMLMVSPYYGVVIFYASGANDYNLEKLKKDDRSLERVSGFVASRLIKNDKLRSGMMSFSLPVNNILFSPFIENEKIERLQLKSPTFTTAVELIEAIKVFHTEFAENLFYEAISTIQGAKGLLKPEDRNIENLPADSKASKITEVESKILTFDKDQQEGYIPALNGPQRIRGLAGSGKTVILAMKVAQTLLRDETKKATILYTFSTKSLYQHVTRLIQRFYREFHDDSTNLDRVTVMHSWGGRSNAGVYYEACRAFGHDFLTFPAARSATRGGIDPFEFACKELLDNADVKPLYDYVFVDEAQDYGIYFLRLCTKLARNKQVCFGADVFQNIFQKRTPTANEIYDDGTQFIKDKFLEICYRTPLAILVSAHALGLGVYGKTPAQKIESVKYWENLGYNVLSRKDGEFQESEPVDVMREVRNSPTFSSEDTRELISYNFACRDIDEEINKVAASIENDIRAEGLLPEDILVICADDYHCTPYFNKLTRILSARGIHTNNIHAEKISIHDFKIKGRVTLSTIHKAKGNEAYSVYIMGTDFLCHNLNIKSRNLLFTAMTRTKGWLNITGVGEVTLGLKAEIEKALQNVPHIKFTYPTKKEAQQIEHDIMHSEEPSNKDVSDYEALIRKFGSLEAMQKIFEEQSSRKVKK</sequence>
<dbReference type="GO" id="GO:0043138">
    <property type="term" value="F:3'-5' DNA helicase activity"/>
    <property type="evidence" value="ECO:0007669"/>
    <property type="project" value="TreeGrafter"/>
</dbReference>
<dbReference type="InterPro" id="IPR027417">
    <property type="entry name" value="P-loop_NTPase"/>
</dbReference>
<comment type="caution">
    <text evidence="3">The sequence shown here is derived from an EMBL/GenBank/DDBJ whole genome shotgun (WGS) entry which is preliminary data.</text>
</comment>
<dbReference type="GO" id="GO:0000725">
    <property type="term" value="P:recombinational repair"/>
    <property type="evidence" value="ECO:0007669"/>
    <property type="project" value="TreeGrafter"/>
</dbReference>
<organism evidence="3 4">
    <name type="scientific">Pantoea conspicua</name>
    <dbReference type="NCBI Taxonomy" id="472705"/>
    <lineage>
        <taxon>Bacteria</taxon>
        <taxon>Pseudomonadati</taxon>
        <taxon>Pseudomonadota</taxon>
        <taxon>Gammaproteobacteria</taxon>
        <taxon>Enterobacterales</taxon>
        <taxon>Erwiniaceae</taxon>
        <taxon>Pantoea</taxon>
    </lineage>
</organism>
<dbReference type="PANTHER" id="PTHR11070">
    <property type="entry name" value="UVRD / RECB / PCRA DNA HELICASE FAMILY MEMBER"/>
    <property type="match status" value="1"/>
</dbReference>
<dbReference type="GO" id="GO:0003677">
    <property type="term" value="F:DNA binding"/>
    <property type="evidence" value="ECO:0007669"/>
    <property type="project" value="InterPro"/>
</dbReference>
<name>A0A1X1BUZ5_9GAMM</name>
<dbReference type="Pfam" id="PF13538">
    <property type="entry name" value="UvrD_C_2"/>
    <property type="match status" value="1"/>
</dbReference>
<dbReference type="RefSeq" id="WP_094121041.1">
    <property type="nucleotide sequence ID" value="NZ_MLFN01000033.1"/>
</dbReference>
<dbReference type="Gene3D" id="3.40.50.300">
    <property type="entry name" value="P-loop containing nucleotide triphosphate hydrolases"/>
    <property type="match status" value="2"/>
</dbReference>
<dbReference type="OrthoDB" id="7066673at2"/>